<evidence type="ECO:0000313" key="2">
    <source>
        <dbReference type="EMBL" id="WDF67044.1"/>
    </source>
</evidence>
<reference evidence="2 3" key="1">
    <citation type="submission" date="2023-02" db="EMBL/GenBank/DDBJ databases">
        <title>Genome sequence of Sphingobacterium sp. KACC 22765.</title>
        <authorList>
            <person name="Kim S."/>
            <person name="Heo J."/>
            <person name="Kwon S.-W."/>
        </authorList>
    </citation>
    <scope>NUCLEOTIDE SEQUENCE [LARGE SCALE GENOMIC DNA]</scope>
    <source>
        <strain evidence="2 3">KACC 22765</strain>
    </source>
</reference>
<dbReference type="EMBL" id="CP117880">
    <property type="protein sequence ID" value="WDF67044.1"/>
    <property type="molecule type" value="Genomic_DNA"/>
</dbReference>
<dbReference type="PROSITE" id="PS50943">
    <property type="entry name" value="HTH_CROC1"/>
    <property type="match status" value="1"/>
</dbReference>
<evidence type="ECO:0000313" key="3">
    <source>
        <dbReference type="Proteomes" id="UP001221558"/>
    </source>
</evidence>
<name>A0ABY7WEK5_9SPHI</name>
<dbReference type="CDD" id="cd00093">
    <property type="entry name" value="HTH_XRE"/>
    <property type="match status" value="1"/>
</dbReference>
<dbReference type="Gene3D" id="1.10.260.40">
    <property type="entry name" value="lambda repressor-like DNA-binding domains"/>
    <property type="match status" value="1"/>
</dbReference>
<organism evidence="2 3">
    <name type="scientific">Sphingobacterium oryzagri</name>
    <dbReference type="NCBI Taxonomy" id="3025669"/>
    <lineage>
        <taxon>Bacteria</taxon>
        <taxon>Pseudomonadati</taxon>
        <taxon>Bacteroidota</taxon>
        <taxon>Sphingobacteriia</taxon>
        <taxon>Sphingobacteriales</taxon>
        <taxon>Sphingobacteriaceae</taxon>
        <taxon>Sphingobacterium</taxon>
    </lineage>
</organism>
<dbReference type="Proteomes" id="UP001221558">
    <property type="component" value="Chromosome"/>
</dbReference>
<protein>
    <submittedName>
        <fullName evidence="2">Helix-turn-helix transcriptional regulator</fullName>
    </submittedName>
</protein>
<feature type="domain" description="HTH cro/C1-type" evidence="1">
    <location>
        <begin position="24"/>
        <end position="65"/>
    </location>
</feature>
<keyword evidence="3" id="KW-1185">Reference proteome</keyword>
<dbReference type="InterPro" id="IPR001387">
    <property type="entry name" value="Cro/C1-type_HTH"/>
</dbReference>
<dbReference type="InterPro" id="IPR010982">
    <property type="entry name" value="Lambda_DNA-bd_dom_sf"/>
</dbReference>
<sequence>METQKHLFQEIKKRARSPKLWIGELADVLSISRHAVYRRESGDVLLTIQELQKISGYYGILMDTIFRGNDSLVSFRYYNLNIADIDGYIKHLLEIKKHLTTMSFAAKKEIFFRAEDIPMFHLFKYPELTYFKLYVWSQSLKNFDRPLQYEEFLYELKRFGLESLFYDIYKLYTEIPSREIWTNHTTNAMLGLLDYYDQIGSFAEGSSKQKLWSQLNELILALHRWTTSEVKDDKSRFDLYLAPVDMGISQMLSFYDGQSVATVKLHTTNCITTSDSQYIADNLKWVKAIMKKSSCLSRTSEKKRVNFFKDMHRELDDLKVKLLINV</sequence>
<accession>A0ABY7WEK5</accession>
<dbReference type="SUPFAM" id="SSF47413">
    <property type="entry name" value="lambda repressor-like DNA-binding domains"/>
    <property type="match status" value="1"/>
</dbReference>
<dbReference type="RefSeq" id="WP_274265780.1">
    <property type="nucleotide sequence ID" value="NZ_CP117880.1"/>
</dbReference>
<proteinExistence type="predicted"/>
<evidence type="ECO:0000259" key="1">
    <source>
        <dbReference type="PROSITE" id="PS50943"/>
    </source>
</evidence>
<gene>
    <name evidence="2" type="ORF">PQ465_12080</name>
</gene>